<dbReference type="SUPFAM" id="SSF52540">
    <property type="entry name" value="P-loop containing nucleoside triphosphate hydrolases"/>
    <property type="match status" value="1"/>
</dbReference>
<dbReference type="Pfam" id="PF02824">
    <property type="entry name" value="TGS"/>
    <property type="match status" value="1"/>
</dbReference>
<dbReference type="EMBL" id="QZKU01000076">
    <property type="protein sequence ID" value="RJP20547.1"/>
    <property type="molecule type" value="Genomic_DNA"/>
</dbReference>
<dbReference type="PROSITE" id="PS51880">
    <property type="entry name" value="TGS"/>
    <property type="match status" value="1"/>
</dbReference>
<dbReference type="InterPro" id="IPR045001">
    <property type="entry name" value="DRG"/>
</dbReference>
<dbReference type="InterPro" id="IPR027417">
    <property type="entry name" value="P-loop_NTPase"/>
</dbReference>
<evidence type="ECO:0000313" key="3">
    <source>
        <dbReference type="EMBL" id="RJP20547.1"/>
    </source>
</evidence>
<name>A0A3A4NJ11_ABYX5</name>
<dbReference type="Pfam" id="PF01926">
    <property type="entry name" value="MMR_HSR1"/>
    <property type="match status" value="1"/>
</dbReference>
<dbReference type="InterPro" id="IPR012676">
    <property type="entry name" value="TGS-like"/>
</dbReference>
<dbReference type="SUPFAM" id="SSF81271">
    <property type="entry name" value="TGS-like"/>
    <property type="match status" value="1"/>
</dbReference>
<protein>
    <submittedName>
        <fullName evidence="3">TGS domain-containing protein</fullName>
    </submittedName>
</protein>
<dbReference type="InterPro" id="IPR004095">
    <property type="entry name" value="TGS"/>
</dbReference>
<dbReference type="PRINTS" id="PR00326">
    <property type="entry name" value="GTP1OBG"/>
</dbReference>
<comment type="caution">
    <text evidence="3">The sequence shown here is derived from an EMBL/GenBank/DDBJ whole genome shotgun (WGS) entry which is preliminary data.</text>
</comment>
<dbReference type="GO" id="GO:0005525">
    <property type="term" value="F:GTP binding"/>
    <property type="evidence" value="ECO:0007669"/>
    <property type="project" value="InterPro"/>
</dbReference>
<dbReference type="InterPro" id="IPR006073">
    <property type="entry name" value="GTP-bd"/>
</dbReference>
<sequence length="329" mass="36833">MPANLTPEFLEAERAYKQAKTSSEKMECLERMLSTIPKHKGTEKMQADIKRRIAQLKDRMETERARKKGGVSLVVKREGAGKVALVGPPNTGKSQLLCSLTNARPEVAPYPYTTRMPVPAMMPYEDIFIQLVELPALSEEHYDTATGDNVRTADLVLVILDLASQDPLDQFHITRHIMERIKIRLSREGSGGTLEFGWVDKKTLAVANKSDLDEDEIIFSLMKEMWDSDIELLNVSAETGENLERLKSEIFKRLGIVRIYSKEPGKPKTTSPPFTMTAGSTLLEFAAHVHKDFAQNLKMAKVWGSSEFPGQSVSVDYVLADGDIVELHI</sequence>
<gene>
    <name evidence="3" type="ORF">C4520_11315</name>
</gene>
<evidence type="ECO:0000259" key="2">
    <source>
        <dbReference type="PROSITE" id="PS51880"/>
    </source>
</evidence>
<feature type="domain" description="TGS" evidence="2">
    <location>
        <begin position="255"/>
        <end position="329"/>
    </location>
</feature>
<reference evidence="3 4" key="1">
    <citation type="journal article" date="2017" name="ISME J.">
        <title>Energy and carbon metabolisms in a deep terrestrial subsurface fluid microbial community.</title>
        <authorList>
            <person name="Momper L."/>
            <person name="Jungbluth S.P."/>
            <person name="Lee M.D."/>
            <person name="Amend J.P."/>
        </authorList>
    </citation>
    <scope>NUCLEOTIDE SEQUENCE [LARGE SCALE GENOMIC DNA]</scope>
    <source>
        <strain evidence="3">SURF_5</strain>
    </source>
</reference>
<evidence type="ECO:0000313" key="4">
    <source>
        <dbReference type="Proteomes" id="UP000265882"/>
    </source>
</evidence>
<dbReference type="PANTHER" id="PTHR43127">
    <property type="entry name" value="DEVELOPMENTALLY-REGULATED GTP-BINDING PROTEIN 2"/>
    <property type="match status" value="1"/>
</dbReference>
<accession>A0A3A4NJ11</accession>
<keyword evidence="1" id="KW-0175">Coiled coil</keyword>
<organism evidence="3 4">
    <name type="scientific">Abyssobacteria bacterium (strain SURF_5)</name>
    <dbReference type="NCBI Taxonomy" id="2093360"/>
    <lineage>
        <taxon>Bacteria</taxon>
        <taxon>Pseudomonadati</taxon>
        <taxon>Candidatus Hydrogenedentota</taxon>
        <taxon>Candidatus Abyssobacteria</taxon>
    </lineage>
</organism>
<evidence type="ECO:0000256" key="1">
    <source>
        <dbReference type="SAM" id="Coils"/>
    </source>
</evidence>
<dbReference type="Gene3D" id="3.40.50.300">
    <property type="entry name" value="P-loop containing nucleotide triphosphate hydrolases"/>
    <property type="match status" value="1"/>
</dbReference>
<dbReference type="InterPro" id="IPR012675">
    <property type="entry name" value="Beta-grasp_dom_sf"/>
</dbReference>
<dbReference type="GO" id="GO:0003924">
    <property type="term" value="F:GTPase activity"/>
    <property type="evidence" value="ECO:0007669"/>
    <property type="project" value="InterPro"/>
</dbReference>
<feature type="coiled-coil region" evidence="1">
    <location>
        <begin position="12"/>
        <end position="66"/>
    </location>
</feature>
<dbReference type="Proteomes" id="UP000265882">
    <property type="component" value="Unassembled WGS sequence"/>
</dbReference>
<proteinExistence type="predicted"/>
<dbReference type="AlphaFoldDB" id="A0A3A4NJ11"/>
<dbReference type="Gene3D" id="3.10.20.30">
    <property type="match status" value="1"/>
</dbReference>